<sequence>MINLPEIFHYMHRFAYIQLQIQDLQMNHTTLKTWLTRGELEKLEHVVLEGRGARLLGEYSPDVKARAFLRSLPNYLTKISQVHDAVVRGSLEDLQKFLTDEPKKKYAFAKDPSGTPLLTKAVYFGKQNIVEWLIANYPNTVVQKDREGRTALHYCGNCKDPEAIWDLLVEAGCDTSICDKRGRPASYYLRNPQEIELTEPDKMDDHKFSKSEVLDVKPSNIRIWIHNRDIKKLQQVLWEGHGSKLQCEISNNPRIKRFLEAVPYIMVTIKQIHQAVINNDLNTLQDKIAEPVSPVILCAKDSNGLNPLHKAAGLGYIDIATEIVEKYSQAALAVDNEGKTPLHYAAALRDGGSMYDLLVEYGADESKLDHKQKAAGFYRNRPGDIDVSNLVVIPDAPRTSGTDYPKNWDWRILESQGTMRSKKRSSSDSAIGSAESATKSEENSEMIEEGEEADEPPTEDDPDEAEAEPEEQEEEEEEEAEPEAEEEEEPEPEPEPEPEEAEEEPEPEPEPEAEENEEEKNEPSTGDSGVEEIPPDEDQVIVGEHEELPEVELNDAGMPEDPEVEDLLVNGNMEQLASLVLNGEGSRLLGRQSGNPDLQAFIDNVPSYIGKIHAVHIAAKEGNLRDLQNALDRRKFAIARDNASPHGATALHVAIVFGHTAIIRYLAGRFPETAHAVDVDGRTPLHYAATLADNGHYYNLLLHLGANPLTRDNFEQKAEYYRTNQEDLSHKRLLRDFGAREELADEMLSDKVAGGDVYSSRRDINEADTLTMLERCFRLLVNNRRNSIPNTPAANAGTMLGRCMKRPIFDKIKHRVTRMDHNLFDVIWPSLQKYQTLNNSNYNHYSQSSQASSALSSRSMADIDSDLDMVVVAPDFESYYVFAELLDPLIRNLHCVTTTGELPDQPDPSFFSEDSEVDENANISENISTITGFDIDPSGKYISAGTVDACRNLEAFSLPLTLTINQLEETEKQITGVLISAEVSLVMAEGSSEDEGGIYYTLNEVLERPSDIRMRLAAAGLLVPINETEASDEKRMHGRHWPYGRGVYVASAGDLAVWVNVQDHIRIIACTSENKPGQIGKAYVRIAKVLTILDKKLRFKKDKKLGFLSARPSAVGNTLKFSVIIKLQGLSRKMDHLKELCIVRGLKAMETMRSDTFRISNQQSLSITELQTLQDFINAVVSIISLEKEMIFNNSMNIASLIVNMFRKKSSARKFRNSGDDFPIFRKEDGRYLASSLGTPLIKGLTEVVHKRPKNPVTYLATYLNNFATHANGNEYSSPKSDLLIISSEETTEEYDLNSGNLDDGYPKSPESSILPESAFMETSRDEHGQSLIHYSAVRTHPKNGFFHLLQERQINIALRDELYRTARDVAEEANFYDNIEEIDRFVVYLSARGETDKLVELLLEGYDHILDTEDDGVNILDITAERNKQSTVQFLQTIENYVTQRDELHRVIRGGDLESTQKIFQKNGGGSTLFAIGKNTLGRCSLHIAVLGEHVDIVRYIAENYPETLRIGDNMERTALHYAMGVSSVEILTSILIKCGAKRIQKDIKSRQPSYYFMDKTDIQRLQDEEQTMPK</sequence>
<organism evidence="11 12">
    <name type="scientific">Cotesia congregata</name>
    <name type="common">Parasitoid wasp</name>
    <name type="synonym">Apanteles congregatus</name>
    <dbReference type="NCBI Taxonomy" id="51543"/>
    <lineage>
        <taxon>Eukaryota</taxon>
        <taxon>Metazoa</taxon>
        <taxon>Ecdysozoa</taxon>
        <taxon>Arthropoda</taxon>
        <taxon>Hexapoda</taxon>
        <taxon>Insecta</taxon>
        <taxon>Pterygota</taxon>
        <taxon>Neoptera</taxon>
        <taxon>Endopterygota</taxon>
        <taxon>Hymenoptera</taxon>
        <taxon>Apocrita</taxon>
        <taxon>Ichneumonoidea</taxon>
        <taxon>Braconidae</taxon>
        <taxon>Microgastrinae</taxon>
        <taxon>Cotesia</taxon>
    </lineage>
</organism>
<dbReference type="Pfam" id="PF00217">
    <property type="entry name" value="ATP-gua_Ptrans"/>
    <property type="match status" value="1"/>
</dbReference>
<feature type="repeat" description="ANK" evidence="5">
    <location>
        <begin position="646"/>
        <end position="666"/>
    </location>
</feature>
<dbReference type="Proteomes" id="UP000786811">
    <property type="component" value="Unassembled WGS sequence"/>
</dbReference>
<dbReference type="CDD" id="cd22966">
    <property type="entry name" value="DD_DYDC-like"/>
    <property type="match status" value="1"/>
</dbReference>
<dbReference type="PANTHER" id="PTHR24172:SF4">
    <property type="entry name" value="ANK_REP_REGION DOMAIN-CONTAINING PROTEIN"/>
    <property type="match status" value="1"/>
</dbReference>
<evidence type="ECO:0000256" key="4">
    <source>
        <dbReference type="ARBA" id="ARBA00022840"/>
    </source>
</evidence>
<dbReference type="Pfam" id="PF05186">
    <property type="entry name" value="Dpy-30"/>
    <property type="match status" value="1"/>
</dbReference>
<dbReference type="InterPro" id="IPR014746">
    <property type="entry name" value="Gln_synth/guanido_kin_cat_dom"/>
</dbReference>
<name>A0A8J2GZH3_COTCN</name>
<evidence type="ECO:0000256" key="3">
    <source>
        <dbReference type="ARBA" id="ARBA00022777"/>
    </source>
</evidence>
<evidence type="ECO:0000259" key="9">
    <source>
        <dbReference type="PROSITE" id="PS51509"/>
    </source>
</evidence>
<gene>
    <name evidence="11" type="ORF">HICCMSTLAB_LOCUS554</name>
</gene>
<dbReference type="GO" id="GO:0016301">
    <property type="term" value="F:kinase activity"/>
    <property type="evidence" value="ECO:0007669"/>
    <property type="project" value="UniProtKB-KW"/>
</dbReference>
<reference evidence="11" key="1">
    <citation type="submission" date="2021-04" db="EMBL/GenBank/DDBJ databases">
        <authorList>
            <person name="Chebbi M.A.C M."/>
        </authorList>
    </citation>
    <scope>NUCLEOTIDE SEQUENCE</scope>
</reference>
<dbReference type="Gene3D" id="1.25.40.20">
    <property type="entry name" value="Ankyrin repeat-containing domain"/>
    <property type="match status" value="4"/>
</dbReference>
<dbReference type="SUPFAM" id="SSF48403">
    <property type="entry name" value="Ankyrin repeat"/>
    <property type="match status" value="2"/>
</dbReference>
<proteinExistence type="inferred from homology"/>
<feature type="binding site" evidence="7">
    <location>
        <begin position="1144"/>
        <end position="1149"/>
    </location>
    <ligand>
        <name>ATP</name>
        <dbReference type="ChEBI" id="CHEBI:30616"/>
    </ligand>
</feature>
<dbReference type="SUPFAM" id="SSF55931">
    <property type="entry name" value="Glutamine synthetase/guanido kinase"/>
    <property type="match status" value="1"/>
</dbReference>
<dbReference type="SUPFAM" id="SSF48034">
    <property type="entry name" value="Guanido kinase N-terminal domain"/>
    <property type="match status" value="1"/>
</dbReference>
<dbReference type="InterPro" id="IPR036770">
    <property type="entry name" value="Ankyrin_rpt-contain_sf"/>
</dbReference>
<evidence type="ECO:0000256" key="8">
    <source>
        <dbReference type="SAM" id="MobiDB-lite"/>
    </source>
</evidence>
<feature type="domain" description="Phosphagen kinase C-terminal" evidence="10">
    <location>
        <begin position="941"/>
        <end position="1190"/>
    </location>
</feature>
<evidence type="ECO:0000256" key="6">
    <source>
        <dbReference type="PROSITE-ProRule" id="PRU00842"/>
    </source>
</evidence>
<feature type="repeat" description="ANK" evidence="5">
    <location>
        <begin position="147"/>
        <end position="180"/>
    </location>
</feature>
<dbReference type="InterPro" id="IPR022413">
    <property type="entry name" value="ATP-guanido_PTrfase_N"/>
</dbReference>
<feature type="compositionally biased region" description="Low complexity" evidence="8">
    <location>
        <begin position="427"/>
        <end position="437"/>
    </location>
</feature>
<keyword evidence="2 7" id="KW-0547">Nucleotide-binding</keyword>
<dbReference type="PROSITE" id="PS50297">
    <property type="entry name" value="ANK_REP_REGION"/>
    <property type="match status" value="3"/>
</dbReference>
<feature type="domain" description="Phosphagen kinase N-terminal" evidence="9">
    <location>
        <begin position="780"/>
        <end position="895"/>
    </location>
</feature>
<keyword evidence="5" id="KW-0040">ANK repeat</keyword>
<dbReference type="InterPro" id="IPR022414">
    <property type="entry name" value="ATP-guanido_PTrfase_cat"/>
</dbReference>
<keyword evidence="4 7" id="KW-0067">ATP-binding</keyword>
<dbReference type="PANTHER" id="PTHR24172">
    <property type="entry name" value="ANK_REP_REGION DOMAIN-CONTAINING PROTEIN"/>
    <property type="match status" value="1"/>
</dbReference>
<evidence type="ECO:0000256" key="2">
    <source>
        <dbReference type="ARBA" id="ARBA00022741"/>
    </source>
</evidence>
<keyword evidence="3 7" id="KW-0418">Kinase</keyword>
<dbReference type="Pfam" id="PF02807">
    <property type="entry name" value="ATP-gua_PtransN"/>
    <property type="match status" value="1"/>
</dbReference>
<evidence type="ECO:0000313" key="11">
    <source>
        <dbReference type="EMBL" id="CAG5073674.1"/>
    </source>
</evidence>
<dbReference type="GO" id="GO:0005524">
    <property type="term" value="F:ATP binding"/>
    <property type="evidence" value="ECO:0007669"/>
    <property type="project" value="UniProtKB-UniRule"/>
</dbReference>
<dbReference type="PROSITE" id="PS51510">
    <property type="entry name" value="PHOSPHAGEN_KINASE_C"/>
    <property type="match status" value="1"/>
</dbReference>
<comment type="similarity">
    <text evidence="6">Belongs to the ATP:guanido phosphotransferase family.</text>
</comment>
<feature type="binding site" evidence="7">
    <location>
        <position position="1066"/>
    </location>
    <ligand>
        <name>ATP</name>
        <dbReference type="ChEBI" id="CHEBI:30616"/>
    </ligand>
</feature>
<comment type="caution">
    <text evidence="11">The sequence shown here is derived from an EMBL/GenBank/DDBJ whole genome shotgun (WGS) entry which is preliminary data.</text>
</comment>
<feature type="repeat" description="ANK" evidence="5">
    <location>
        <begin position="680"/>
        <end position="713"/>
    </location>
</feature>
<feature type="binding site" evidence="7">
    <location>
        <begin position="944"/>
        <end position="948"/>
    </location>
    <ligand>
        <name>ATP</name>
        <dbReference type="ChEBI" id="CHEBI:30616"/>
    </ligand>
</feature>
<dbReference type="InterPro" id="IPR002110">
    <property type="entry name" value="Ankyrin_rpt"/>
</dbReference>
<dbReference type="Gene3D" id="3.30.590.10">
    <property type="entry name" value="Glutamine synthetase/guanido kinase, catalytic domain"/>
    <property type="match status" value="1"/>
</dbReference>
<dbReference type="Gene3D" id="1.10.135.10">
    <property type="entry name" value="ATP:guanido phosphotransferase, N-terminal domain"/>
    <property type="match status" value="1"/>
</dbReference>
<dbReference type="InterPro" id="IPR036802">
    <property type="entry name" value="ATP-guanido_PTrfase_N_sf"/>
</dbReference>
<dbReference type="Gene3D" id="1.20.890.10">
    <property type="entry name" value="cAMP-dependent protein kinase regulatory subunit, dimerization-anchoring domain"/>
    <property type="match status" value="1"/>
</dbReference>
<protein>
    <submittedName>
        <fullName evidence="11">Similar to Arginine kinase Met e 2 (Metapenaeus ensis)</fullName>
    </submittedName>
</protein>
<keyword evidence="1 7" id="KW-0808">Transferase</keyword>
<comment type="caution">
    <text evidence="7">Lacks conserved residue(s) required for the propagation of feature annotation.</text>
</comment>
<dbReference type="InterPro" id="IPR007858">
    <property type="entry name" value="Dpy-30_motif"/>
</dbReference>
<evidence type="ECO:0000256" key="7">
    <source>
        <dbReference type="PROSITE-ProRule" id="PRU00843"/>
    </source>
</evidence>
<dbReference type="Pfam" id="PF12796">
    <property type="entry name" value="Ank_2"/>
    <property type="match status" value="4"/>
</dbReference>
<dbReference type="EMBL" id="CAJNRD030001114">
    <property type="protein sequence ID" value="CAG5073674.1"/>
    <property type="molecule type" value="Genomic_DNA"/>
</dbReference>
<accession>A0A8J2GZH3</accession>
<feature type="binding site" evidence="7">
    <location>
        <begin position="1120"/>
        <end position="1124"/>
    </location>
    <ligand>
        <name>ATP</name>
        <dbReference type="ChEBI" id="CHEBI:30616"/>
    </ligand>
</feature>
<feature type="repeat" description="ANK" evidence="5">
    <location>
        <begin position="337"/>
        <end position="370"/>
    </location>
</feature>
<dbReference type="PROSITE" id="PS51509">
    <property type="entry name" value="PHOSPHAGEN_KINASE_N"/>
    <property type="match status" value="1"/>
</dbReference>
<keyword evidence="12" id="KW-1185">Reference proteome</keyword>
<feature type="compositionally biased region" description="Acidic residues" evidence="8">
    <location>
        <begin position="443"/>
        <end position="520"/>
    </location>
</feature>
<evidence type="ECO:0000259" key="10">
    <source>
        <dbReference type="PROSITE" id="PS51510"/>
    </source>
</evidence>
<dbReference type="SMART" id="SM00248">
    <property type="entry name" value="ANK"/>
    <property type="match status" value="9"/>
</dbReference>
<evidence type="ECO:0000256" key="1">
    <source>
        <dbReference type="ARBA" id="ARBA00022679"/>
    </source>
</evidence>
<evidence type="ECO:0000313" key="12">
    <source>
        <dbReference type="Proteomes" id="UP000786811"/>
    </source>
</evidence>
<dbReference type="OrthoDB" id="432281at2759"/>
<feature type="region of interest" description="Disordered" evidence="8">
    <location>
        <begin position="417"/>
        <end position="534"/>
    </location>
</feature>
<evidence type="ECO:0000256" key="5">
    <source>
        <dbReference type="PROSITE-ProRule" id="PRU00023"/>
    </source>
</evidence>
<dbReference type="InterPro" id="IPR049630">
    <property type="entry name" value="DYDC-like_DD"/>
</dbReference>
<dbReference type="PROSITE" id="PS50088">
    <property type="entry name" value="ANK_REPEAT"/>
    <property type="match status" value="4"/>
</dbReference>